<dbReference type="Proteomes" id="UP001622370">
    <property type="component" value="Unassembled WGS sequence"/>
</dbReference>
<dbReference type="InterPro" id="IPR046788">
    <property type="entry name" value="Methyltransf_35"/>
</dbReference>
<gene>
    <name evidence="1" type="ORF">ACI76L_03315</name>
</gene>
<keyword evidence="2" id="KW-1185">Reference proteome</keyword>
<proteinExistence type="predicted"/>
<evidence type="ECO:0000313" key="2">
    <source>
        <dbReference type="Proteomes" id="UP001622370"/>
    </source>
</evidence>
<dbReference type="EMBL" id="JBJGWJ010000001">
    <property type="protein sequence ID" value="MFK8292805.1"/>
    <property type="molecule type" value="Genomic_DNA"/>
</dbReference>
<accession>A0ABW8Q9M2</accession>
<evidence type="ECO:0000313" key="1">
    <source>
        <dbReference type="EMBL" id="MFK8292805.1"/>
    </source>
</evidence>
<comment type="caution">
    <text evidence="1">The sequence shown here is derived from an EMBL/GenBank/DDBJ whole genome shotgun (WGS) entry which is preliminary data.</text>
</comment>
<sequence length="312" mass="36410">MNSPKKLNYELRPAKFTERKMLLSSFLRVCNQFNGKYQYIGLGGLSFTDFKLFHKELHIDEMYSLEGGSFSVDRLQLNCPYSFINIIKEKSTSALTKIDLTKKSLVWLDYDDTLDNYMFEDLSILMNKLPVGSIYLMSCNRELKSGDTGEVYSVDEFKSKFGNLVPFNLINKNLSGSEDYQTIRKMFSTLINKIINERNRNGENIVFHQLFHLLYQENRGAKMYTFGGVITESDKTFEGLNLSDFEFIKNEDSEYKIDIPNLTIKEIELINKNLSQNDSLQEIISKEIATKKDIEKYQSTYKYLPNYYDVRL</sequence>
<dbReference type="RefSeq" id="WP_203966904.1">
    <property type="nucleotide sequence ID" value="NZ_BOPJ01000006.1"/>
</dbReference>
<protein>
    <submittedName>
        <fullName evidence="1">O-methyltransferase</fullName>
    </submittedName>
</protein>
<organism evidence="1 2">
    <name type="scientific">Capnocytophaga stomatis</name>
    <dbReference type="NCBI Taxonomy" id="1848904"/>
    <lineage>
        <taxon>Bacteria</taxon>
        <taxon>Pseudomonadati</taxon>
        <taxon>Bacteroidota</taxon>
        <taxon>Flavobacteriia</taxon>
        <taxon>Flavobacteriales</taxon>
        <taxon>Flavobacteriaceae</taxon>
        <taxon>Capnocytophaga</taxon>
    </lineage>
</organism>
<dbReference type="Pfam" id="PF20553">
    <property type="entry name" value="Methyltransf_35"/>
    <property type="match status" value="1"/>
</dbReference>
<reference evidence="1 2" key="1">
    <citation type="journal article" date="2016" name="Sci. Rep.">
        <title>Whole genome sequencing identifies a novel species of the genus Capnocytophaga isolated from dog and cat bite wounds in humans.</title>
        <authorList>
            <person name="Zangenah S."/>
            <person name="Abbasi N."/>
            <person name="Andersson A.F."/>
            <person name="Bergman P."/>
        </authorList>
    </citation>
    <scope>NUCLEOTIDE SEQUENCE [LARGE SCALE GENOMIC DNA]</scope>
    <source>
        <strain evidence="1 2">W5</strain>
    </source>
</reference>
<name>A0ABW8Q9M2_9FLAO</name>